<protein>
    <recommendedName>
        <fullName evidence="4">Integral membrane protein</fullName>
    </recommendedName>
</protein>
<dbReference type="AlphaFoldDB" id="A8P720"/>
<dbReference type="KEGG" id="cci:CC1G_10994"/>
<organism evidence="2 3">
    <name type="scientific">Coprinopsis cinerea (strain Okayama-7 / 130 / ATCC MYA-4618 / FGSC 9003)</name>
    <name type="common">Inky cap fungus</name>
    <name type="synonym">Hormographiella aspergillata</name>
    <dbReference type="NCBI Taxonomy" id="240176"/>
    <lineage>
        <taxon>Eukaryota</taxon>
        <taxon>Fungi</taxon>
        <taxon>Dikarya</taxon>
        <taxon>Basidiomycota</taxon>
        <taxon>Agaricomycotina</taxon>
        <taxon>Agaricomycetes</taxon>
        <taxon>Agaricomycetidae</taxon>
        <taxon>Agaricales</taxon>
        <taxon>Agaricineae</taxon>
        <taxon>Psathyrellaceae</taxon>
        <taxon>Coprinopsis</taxon>
    </lineage>
</organism>
<dbReference type="RefSeq" id="XP_001839272.2">
    <property type="nucleotide sequence ID" value="XM_001839220.2"/>
</dbReference>
<proteinExistence type="predicted"/>
<dbReference type="InParanoid" id="A8P720"/>
<keyword evidence="1" id="KW-0812">Transmembrane</keyword>
<keyword evidence="3" id="KW-1185">Reference proteome</keyword>
<keyword evidence="1" id="KW-0472">Membrane</keyword>
<evidence type="ECO:0000313" key="2">
    <source>
        <dbReference type="EMBL" id="EAU82535.2"/>
    </source>
</evidence>
<comment type="caution">
    <text evidence="2">The sequence shown here is derived from an EMBL/GenBank/DDBJ whole genome shotgun (WGS) entry which is preliminary data.</text>
</comment>
<dbReference type="VEuPathDB" id="FungiDB:CC1G_10994"/>
<keyword evidence="1" id="KW-1133">Transmembrane helix</keyword>
<evidence type="ECO:0000256" key="1">
    <source>
        <dbReference type="SAM" id="Phobius"/>
    </source>
</evidence>
<feature type="transmembrane region" description="Helical" evidence="1">
    <location>
        <begin position="29"/>
        <end position="49"/>
    </location>
</feature>
<sequence length="122" mass="14166">MSTPQEHQRFIDRAWYGPPRSEWRRRFRWVAYIAWYWTHLFSLLVASSLRQDADATLKKAGIAGIVSGSIFHFLLAVTFVAGSRLNHLLWYGSLSLFRISSPSLRPQTHLYMIFMILGSTHP</sequence>
<reference evidence="2 3" key="1">
    <citation type="journal article" date="2010" name="Proc. Natl. Acad. Sci. U.S.A.">
        <title>Insights into evolution of multicellular fungi from the assembled chromosomes of the mushroom Coprinopsis cinerea (Coprinus cinereus).</title>
        <authorList>
            <person name="Stajich J.E."/>
            <person name="Wilke S.K."/>
            <person name="Ahren D."/>
            <person name="Au C.H."/>
            <person name="Birren B.W."/>
            <person name="Borodovsky M."/>
            <person name="Burns C."/>
            <person name="Canback B."/>
            <person name="Casselton L.A."/>
            <person name="Cheng C.K."/>
            <person name="Deng J."/>
            <person name="Dietrich F.S."/>
            <person name="Fargo D.C."/>
            <person name="Farman M.L."/>
            <person name="Gathman A.C."/>
            <person name="Goldberg J."/>
            <person name="Guigo R."/>
            <person name="Hoegger P.J."/>
            <person name="Hooker J.B."/>
            <person name="Huggins A."/>
            <person name="James T.Y."/>
            <person name="Kamada T."/>
            <person name="Kilaru S."/>
            <person name="Kodira C."/>
            <person name="Kues U."/>
            <person name="Kupfer D."/>
            <person name="Kwan H.S."/>
            <person name="Lomsadze A."/>
            <person name="Li W."/>
            <person name="Lilly W.W."/>
            <person name="Ma L.J."/>
            <person name="Mackey A.J."/>
            <person name="Manning G."/>
            <person name="Martin F."/>
            <person name="Muraguchi H."/>
            <person name="Natvig D.O."/>
            <person name="Palmerini H."/>
            <person name="Ramesh M.A."/>
            <person name="Rehmeyer C.J."/>
            <person name="Roe B.A."/>
            <person name="Shenoy N."/>
            <person name="Stanke M."/>
            <person name="Ter-Hovhannisyan V."/>
            <person name="Tunlid A."/>
            <person name="Velagapudi R."/>
            <person name="Vision T.J."/>
            <person name="Zeng Q."/>
            <person name="Zolan M.E."/>
            <person name="Pukkila P.J."/>
        </authorList>
    </citation>
    <scope>NUCLEOTIDE SEQUENCE [LARGE SCALE GENOMIC DNA]</scope>
    <source>
        <strain evidence="3">Okayama-7 / 130 / ATCC MYA-4618 / FGSC 9003</strain>
    </source>
</reference>
<dbReference type="EMBL" id="AACS02000005">
    <property type="protein sequence ID" value="EAU82535.2"/>
    <property type="molecule type" value="Genomic_DNA"/>
</dbReference>
<dbReference type="HOGENOM" id="CLU_2026605_0_0_1"/>
<feature type="transmembrane region" description="Helical" evidence="1">
    <location>
        <begin position="61"/>
        <end position="81"/>
    </location>
</feature>
<name>A8P720_COPC7</name>
<evidence type="ECO:0000313" key="3">
    <source>
        <dbReference type="Proteomes" id="UP000001861"/>
    </source>
</evidence>
<accession>A8P720</accession>
<evidence type="ECO:0008006" key="4">
    <source>
        <dbReference type="Google" id="ProtNLM"/>
    </source>
</evidence>
<dbReference type="GeneID" id="6015884"/>
<dbReference type="Proteomes" id="UP000001861">
    <property type="component" value="Unassembled WGS sequence"/>
</dbReference>
<gene>
    <name evidence="2" type="ORF">CC1G_10994</name>
</gene>